<proteinExistence type="predicted"/>
<dbReference type="PANTHER" id="PTHR47055">
    <property type="entry name" value="DDE_TNP_1_7 DOMAIN-CONTAINING PROTEIN"/>
    <property type="match status" value="1"/>
</dbReference>
<feature type="region of interest" description="Disordered" evidence="1">
    <location>
        <begin position="94"/>
        <end position="210"/>
    </location>
</feature>
<accession>A0A979FT88</accession>
<keyword evidence="3" id="KW-1185">Reference proteome</keyword>
<dbReference type="OMA" id="WATDTRY"/>
<dbReference type="PANTHER" id="PTHR47055:SF3">
    <property type="entry name" value="PHORBOL-ESTER_DAG-TYPE DOMAIN-CONTAINING PROTEIN"/>
    <property type="match status" value="1"/>
</dbReference>
<dbReference type="RefSeq" id="XP_047740403.1">
    <property type="nucleotide sequence ID" value="XM_047884447.1"/>
</dbReference>
<evidence type="ECO:0000313" key="3">
    <source>
        <dbReference type="Proteomes" id="UP000694843"/>
    </source>
</evidence>
<evidence type="ECO:0000313" key="4">
    <source>
        <dbReference type="RefSeq" id="XP_047740403.1"/>
    </source>
</evidence>
<dbReference type="Pfam" id="PF13843">
    <property type="entry name" value="DDE_Tnp_1_7"/>
    <property type="match status" value="1"/>
</dbReference>
<protein>
    <submittedName>
        <fullName evidence="4">PiggyBac transposable element-derived protein 3</fullName>
    </submittedName>
</protein>
<feature type="compositionally biased region" description="Acidic residues" evidence="1">
    <location>
        <begin position="100"/>
        <end position="111"/>
    </location>
</feature>
<dbReference type="OrthoDB" id="6366070at2759"/>
<gene>
    <name evidence="4" type="primary">LOC108664942</name>
</gene>
<dbReference type="GO" id="GO:0043565">
    <property type="term" value="F:sequence-specific DNA binding"/>
    <property type="evidence" value="ECO:0007669"/>
    <property type="project" value="TreeGrafter"/>
</dbReference>
<evidence type="ECO:0000256" key="1">
    <source>
        <dbReference type="SAM" id="MobiDB-lite"/>
    </source>
</evidence>
<dbReference type="Proteomes" id="UP000694843">
    <property type="component" value="Unplaced"/>
</dbReference>
<feature type="compositionally biased region" description="Acidic residues" evidence="1">
    <location>
        <begin position="149"/>
        <end position="158"/>
    </location>
</feature>
<dbReference type="InterPro" id="IPR029526">
    <property type="entry name" value="PGBD"/>
</dbReference>
<dbReference type="GeneID" id="108664942"/>
<dbReference type="KEGG" id="hazt:108664942"/>
<name>A0A979FT88_HYAAZ</name>
<dbReference type="AlphaFoldDB" id="A0A979FT88"/>
<reference evidence="4" key="1">
    <citation type="submission" date="2025-08" db="UniProtKB">
        <authorList>
            <consortium name="RefSeq"/>
        </authorList>
    </citation>
    <scope>IDENTIFICATION</scope>
    <source>
        <tissue evidence="4">Whole organism</tissue>
    </source>
</reference>
<feature type="domain" description="PiggyBac transposable element-derived protein" evidence="2">
    <location>
        <begin position="221"/>
        <end position="582"/>
    </location>
</feature>
<sequence>MAQDIKLESEVMDVSGSSQLPNVLAVYIKEEPKLEGEEIDVKKEQIYTEEDEATPLPSTWLLCKEEAHLADARFEEEFSTARFYQKNQTHTCVVPLDPSISDDDSLDDDISDPNYVPVPDQHNEDSSDTTEGQPPTSKRRCRRPVLEEVHEEEDDEEDVGHATPQEERNTTNIGQTKKKWGNLNENDRQSRPTTWSKIDISNPPLPEYQHTPPQYVKNSDYYFEKFFSPQLIQHIVYQTNLYAKQKDVSTTFVTTDEEIRTFIAILLYMGVVQLPSLDDYWAMKTRVPQVAELMPSKRFRLLHRLIHFNDNSQISASVDRFYKIRPIFNFICQAFRCEPQTPKQSIDVVMVGFKGKTAGNLRQYIQNKPDKWGFKLFSRASADGFVHDMVLYQGLTTLQGHGVTLTPEQEALSNTSKIVSVLAQTMTCSQSAIFADNFFTSLQIARYLKNTHGCRYTGTARENRIGNPPLKSTKDFEKKSIPQGHFDYASTDDGILALRWKDNKAVTMLSNDLGVYPVTTCSRYYKETKHKEQLQCPNVIKSYNANMAGIDKSDMLLHLYRTPLRSYRWYMRLFAYSLDLCITIEAKFLTNQIGLIPH</sequence>
<evidence type="ECO:0000259" key="2">
    <source>
        <dbReference type="Pfam" id="PF13843"/>
    </source>
</evidence>
<organism evidence="3 4">
    <name type="scientific">Hyalella azteca</name>
    <name type="common">Amphipod</name>
    <dbReference type="NCBI Taxonomy" id="294128"/>
    <lineage>
        <taxon>Eukaryota</taxon>
        <taxon>Metazoa</taxon>
        <taxon>Ecdysozoa</taxon>
        <taxon>Arthropoda</taxon>
        <taxon>Crustacea</taxon>
        <taxon>Multicrustacea</taxon>
        <taxon>Malacostraca</taxon>
        <taxon>Eumalacostraca</taxon>
        <taxon>Peracarida</taxon>
        <taxon>Amphipoda</taxon>
        <taxon>Senticaudata</taxon>
        <taxon>Talitrida</taxon>
        <taxon>Talitroidea</taxon>
        <taxon>Hyalellidae</taxon>
        <taxon>Hyalella</taxon>
    </lineage>
</organism>
<dbReference type="InterPro" id="IPR052638">
    <property type="entry name" value="PiggyBac_TE-derived"/>
</dbReference>